<dbReference type="Pfam" id="PF00501">
    <property type="entry name" value="AMP-binding"/>
    <property type="match status" value="1"/>
</dbReference>
<dbReference type="RefSeq" id="WP_052051993.1">
    <property type="nucleotide sequence ID" value="NZ_JAEILV010000024.1"/>
</dbReference>
<reference evidence="3 4" key="1">
    <citation type="submission" date="2021-03" db="EMBL/GenBank/DDBJ databases">
        <title>First Case of infection caused by Chromobacterium haemolyticum derived from water in China.</title>
        <authorList>
            <person name="Chen J."/>
            <person name="Liu C."/>
        </authorList>
    </citation>
    <scope>NUCLEOTIDE SEQUENCE [LARGE SCALE GENOMIC DNA]</scope>
    <source>
        <strain evidence="3 4">WJ-5</strain>
    </source>
</reference>
<dbReference type="Gene3D" id="3.40.50.12780">
    <property type="entry name" value="N-terminal domain of ligase-like"/>
    <property type="match status" value="1"/>
</dbReference>
<dbReference type="InterPro" id="IPR042099">
    <property type="entry name" value="ANL_N_sf"/>
</dbReference>
<gene>
    <name evidence="3" type="ORF">J1C50_20985</name>
</gene>
<evidence type="ECO:0000259" key="2">
    <source>
        <dbReference type="Pfam" id="PF00501"/>
    </source>
</evidence>
<dbReference type="InterPro" id="IPR045851">
    <property type="entry name" value="AMP-bd_C_sf"/>
</dbReference>
<keyword evidence="1" id="KW-0436">Ligase</keyword>
<dbReference type="InterPro" id="IPR050237">
    <property type="entry name" value="ATP-dep_AMP-bd_enzyme"/>
</dbReference>
<evidence type="ECO:0000256" key="1">
    <source>
        <dbReference type="ARBA" id="ARBA00022598"/>
    </source>
</evidence>
<accession>A0ABS3GSH3</accession>
<dbReference type="SUPFAM" id="SSF56801">
    <property type="entry name" value="Acetyl-CoA synthetase-like"/>
    <property type="match status" value="1"/>
</dbReference>
<dbReference type="PANTHER" id="PTHR43767:SF8">
    <property type="entry name" value="LONG-CHAIN-FATTY-ACID--COA LIGASE"/>
    <property type="match status" value="1"/>
</dbReference>
<feature type="domain" description="AMP-dependent synthetase/ligase" evidence="2">
    <location>
        <begin position="111"/>
        <end position="296"/>
    </location>
</feature>
<evidence type="ECO:0000313" key="3">
    <source>
        <dbReference type="EMBL" id="MBO0417986.1"/>
    </source>
</evidence>
<dbReference type="EMBL" id="JAFLRD010000023">
    <property type="protein sequence ID" value="MBO0417986.1"/>
    <property type="molecule type" value="Genomic_DNA"/>
</dbReference>
<keyword evidence="4" id="KW-1185">Reference proteome</keyword>
<dbReference type="PANTHER" id="PTHR43767">
    <property type="entry name" value="LONG-CHAIN-FATTY-ACID--COA LIGASE"/>
    <property type="match status" value="1"/>
</dbReference>
<dbReference type="InterPro" id="IPR000873">
    <property type="entry name" value="AMP-dep_synth/lig_dom"/>
</dbReference>
<dbReference type="Gene3D" id="3.30.300.30">
    <property type="match status" value="1"/>
</dbReference>
<evidence type="ECO:0000313" key="4">
    <source>
        <dbReference type="Proteomes" id="UP000664349"/>
    </source>
</evidence>
<organism evidence="3 4">
    <name type="scientific">Chromobacterium haemolyticum</name>
    <dbReference type="NCBI Taxonomy" id="394935"/>
    <lineage>
        <taxon>Bacteria</taxon>
        <taxon>Pseudomonadati</taxon>
        <taxon>Pseudomonadota</taxon>
        <taxon>Betaproteobacteria</taxon>
        <taxon>Neisseriales</taxon>
        <taxon>Chromobacteriaceae</taxon>
        <taxon>Chromobacterium</taxon>
    </lineage>
</organism>
<sequence>MSLLALEHLLSGERDPERVAALRDGRPLLWRDFTGAVAGAAATLEPGQRYALIAADAWLFAVGLFAVWRAGAEAMVPNNALPATLSALAPAFDEVLDDAALRARMSAPAASAATQALDGEGCRLTLFTSGSTGEPKSIVKCLRQLSAEVAVLERSFGAQAGDACVLATVPHHHIYGLLFRLLWPLSAGRVFEATPHFLPEDLLEAAAGVGRAVLIGSPAQLSRLPELIDLPALLSRTRLCVSSGGPLPADAAAAFAAAGGEPPLEIFGSTETGGVAWRRQLDGDRAWTPLPSVSCSVGEEGALRVASPFLPDDAPWLASDAVEFLPDGRFLLQGRRDRVVKLAEKRLSLGEQEQRLADHPWLAAAALLVLPGRRDTLCAVVALSAQGRGQLHSLGKLAVQQALRRYLAAWYEPVLLPRRWRFVDLLPQTERGKPDRTAMLELF</sequence>
<protein>
    <submittedName>
        <fullName evidence="3">Acyl-CoA synthetase</fullName>
    </submittedName>
</protein>
<proteinExistence type="predicted"/>
<comment type="caution">
    <text evidence="3">The sequence shown here is derived from an EMBL/GenBank/DDBJ whole genome shotgun (WGS) entry which is preliminary data.</text>
</comment>
<name>A0ABS3GSH3_9NEIS</name>
<dbReference type="Proteomes" id="UP000664349">
    <property type="component" value="Unassembled WGS sequence"/>
</dbReference>